<protein>
    <recommendedName>
        <fullName evidence="3">Virion structural protein</fullName>
    </recommendedName>
</protein>
<reference evidence="1 2" key="1">
    <citation type="submission" date="2019-06" db="EMBL/GenBank/DDBJ databases">
        <title>A distant relative of Phikzvirus genus phages from a therapeutic phage collection.</title>
        <authorList>
            <person name="Hejnowicz M.S."/>
            <person name="Dabrowski K."/>
            <person name="Gawor J."/>
            <person name="Weber-Dabrowska B."/>
            <person name="Gromadka R."/>
            <person name="Lobocka M.B."/>
        </authorList>
    </citation>
    <scope>NUCLEOTIDE SEQUENCE [LARGE SCALE GENOMIC DNA]</scope>
</reference>
<dbReference type="GeneID" id="77936917"/>
<dbReference type="EMBL" id="MN103543">
    <property type="protein sequence ID" value="QEM41896.1"/>
    <property type="molecule type" value="Genomic_DNA"/>
</dbReference>
<dbReference type="Proteomes" id="UP000322144">
    <property type="component" value="Segment"/>
</dbReference>
<keyword evidence="2" id="KW-1185">Reference proteome</keyword>
<evidence type="ECO:0008006" key="3">
    <source>
        <dbReference type="Google" id="ProtNLM"/>
    </source>
</evidence>
<evidence type="ECO:0000313" key="2">
    <source>
        <dbReference type="Proteomes" id="UP000322144"/>
    </source>
</evidence>
<sequence length="177" mass="20154">MSDRFPYNLPSRAALCRLIRETSKHKNIQDEFVNFEDMFFSPTSGVPGRTYIEMIDNKASLKDWFVYRRLELSHPDCLGPNPSIKLSGVATPAAIAEEINRSRKMTFGPDDLSFSTTVINTKDDVFEYELVAMTGSYAYFGSTIVTIEMVEGNQYARLLEDGGYRLMEDGLIRELEH</sequence>
<dbReference type="KEGG" id="vg:77936917"/>
<dbReference type="RefSeq" id="YP_010660907.1">
    <property type="nucleotide sequence ID" value="NC_070882.1"/>
</dbReference>
<name>A0A5C1K7I0_9CAUD</name>
<proteinExistence type="predicted"/>
<accession>A0A5C1K7I0</accession>
<organism evidence="1 2">
    <name type="scientific">Pseudomonas phage vB_PaeM_PS119XW</name>
    <dbReference type="NCBI Taxonomy" id="2601632"/>
    <lineage>
        <taxon>Viruses</taxon>
        <taxon>Duplodnaviria</taxon>
        <taxon>Heunggongvirae</taxon>
        <taxon>Uroviricota</taxon>
        <taxon>Caudoviricetes</taxon>
        <taxon>Chimalliviridae</taxon>
        <taxon>Pawinskivirus</taxon>
        <taxon>Pawinskivirus PS119XW</taxon>
    </lineage>
</organism>
<evidence type="ECO:0000313" key="1">
    <source>
        <dbReference type="EMBL" id="QEM41896.1"/>
    </source>
</evidence>